<keyword evidence="2" id="KW-1185">Reference proteome</keyword>
<reference evidence="1 2" key="1">
    <citation type="submission" date="2021-12" db="EMBL/GenBank/DDBJ databases">
        <title>Genome sequencing of bacteria with rrn-lacking chromosome and rrn-plasmid.</title>
        <authorList>
            <person name="Anda M."/>
            <person name="Iwasaki W."/>
        </authorList>
    </citation>
    <scope>NUCLEOTIDE SEQUENCE [LARGE SCALE GENOMIC DNA]</scope>
    <source>
        <strain evidence="1 2">NBRC 101262</strain>
        <plasmid evidence="1 2">pPP1</plasmid>
    </source>
</reference>
<gene>
    <name evidence="1" type="ORF">PEPS_28000</name>
</gene>
<dbReference type="Proteomes" id="UP001354989">
    <property type="component" value="Plasmid pPP1"/>
</dbReference>
<evidence type="ECO:0000313" key="1">
    <source>
        <dbReference type="EMBL" id="BDD00520.1"/>
    </source>
</evidence>
<geneLocation type="plasmid" evidence="1 2">
    <name>pPP1</name>
</geneLocation>
<dbReference type="EMBL" id="AP025293">
    <property type="protein sequence ID" value="BDD00520.1"/>
    <property type="molecule type" value="Genomic_DNA"/>
</dbReference>
<proteinExistence type="predicted"/>
<sequence>MPQKRRKNRINIYTLAAFNNRAFTSLEAAIINLIALQVKPHLYRYEVSRKKLDQFTAKKNTWQEISLAGYQLCRKLALPIEELQGLRYRPLFHNFEIGSYAVIIDINPEVYPLFLNTHRYLINISNRKF</sequence>
<keyword evidence="1" id="KW-0614">Plasmid</keyword>
<accession>A0ABN6LBE6</accession>
<protein>
    <submittedName>
        <fullName evidence="1">Uncharacterized protein</fullName>
    </submittedName>
</protein>
<dbReference type="RefSeq" id="WP_338398369.1">
    <property type="nucleotide sequence ID" value="NZ_AP025293.1"/>
</dbReference>
<organism evidence="1 2">
    <name type="scientific">Persicobacter psychrovividus</name>
    <dbReference type="NCBI Taxonomy" id="387638"/>
    <lineage>
        <taxon>Bacteria</taxon>
        <taxon>Pseudomonadati</taxon>
        <taxon>Bacteroidota</taxon>
        <taxon>Cytophagia</taxon>
        <taxon>Cytophagales</taxon>
        <taxon>Persicobacteraceae</taxon>
        <taxon>Persicobacter</taxon>
    </lineage>
</organism>
<name>A0ABN6LBE6_9BACT</name>
<evidence type="ECO:0000313" key="2">
    <source>
        <dbReference type="Proteomes" id="UP001354989"/>
    </source>
</evidence>